<reference evidence="11" key="1">
    <citation type="submission" date="2021-04" db="EMBL/GenBank/DDBJ databases">
        <authorList>
            <consortium name="Wellcome Sanger Institute Data Sharing"/>
        </authorList>
    </citation>
    <scope>NUCLEOTIDE SEQUENCE [LARGE SCALE GENOMIC DNA]</scope>
</reference>
<keyword evidence="4" id="KW-0862">Zinc</keyword>
<dbReference type="Gene3D" id="1.10.10.1070">
    <property type="entry name" value="Zinc finger, BED domain-containing"/>
    <property type="match status" value="1"/>
</dbReference>
<keyword evidence="5" id="KW-0805">Transcription regulation</keyword>
<dbReference type="OMA" id="INEDWEM"/>
<keyword evidence="12" id="KW-1185">Reference proteome</keyword>
<dbReference type="GO" id="GO:0046983">
    <property type="term" value="F:protein dimerization activity"/>
    <property type="evidence" value="ECO:0007669"/>
    <property type="project" value="InterPro"/>
</dbReference>
<dbReference type="InterPro" id="IPR003656">
    <property type="entry name" value="Znf_BED"/>
</dbReference>
<dbReference type="Pfam" id="PF02892">
    <property type="entry name" value="zf-BED"/>
    <property type="match status" value="1"/>
</dbReference>
<dbReference type="SUPFAM" id="SSF53098">
    <property type="entry name" value="Ribonuclease H-like"/>
    <property type="match status" value="1"/>
</dbReference>
<sequence length="583" mass="65985">MAGSSVPTDAELESITPENLKSVVWKNFGFPSTNGEITSRETVICKLCCKSLKYHSTTSNMSAHLHSMHYSEYAERLATEEEPRLKRARITSFLPPSSSRCLPAAWQEAITKKVTEFICKDMRPVNILQGDGFKEFIREIEPRYTIPSRGTITNRIVKLYDTTNENIREMISGQSIALTTDGWTSVAMDSYVTVTAHFINEDWEMKGINVAEVIDNILREYNVSHASVLAITTDNAGNYINTVERHLQITDLPCMAHTINLAVRRGLAVYSLNYCSYLLEAKQKLLGIKSAQLINDCATQWNSTYDMVCRAAEQQAAVAAVIMEKKLCRLELSTSDWSLMEQVRAVLKPFKVATEFVLQSQLQTSTDDPAAFREMKTKISDDLAKCYGQDKDIMLLNSASYLDPRFHRLVHLTRDQQQELREKVKKELIAIAEQKEGHGGNEAADCQYQDKTALSAMGDLFGDIYSQSTNTTCDRALRDVIQQETLMYERETHLPTYSDPLAWWKTAQVRFPHKALLARRYLSIPGTSVRAETVFSTAGIVVDKKRSVLNPENTDRLVFSSFFTFFGPRQPLTFHLFSLLSSF</sequence>
<dbReference type="AlphaFoldDB" id="A0A671UB78"/>
<evidence type="ECO:0000256" key="8">
    <source>
        <dbReference type="ARBA" id="ARBA00023242"/>
    </source>
</evidence>
<evidence type="ECO:0000256" key="1">
    <source>
        <dbReference type="ARBA" id="ARBA00004123"/>
    </source>
</evidence>
<keyword evidence="7" id="KW-0804">Transcription</keyword>
<organism evidence="11 12">
    <name type="scientific">Sparus aurata</name>
    <name type="common">Gilthead sea bream</name>
    <dbReference type="NCBI Taxonomy" id="8175"/>
    <lineage>
        <taxon>Eukaryota</taxon>
        <taxon>Metazoa</taxon>
        <taxon>Chordata</taxon>
        <taxon>Craniata</taxon>
        <taxon>Vertebrata</taxon>
        <taxon>Euteleostomi</taxon>
        <taxon>Actinopterygii</taxon>
        <taxon>Neopterygii</taxon>
        <taxon>Teleostei</taxon>
        <taxon>Neoteleostei</taxon>
        <taxon>Acanthomorphata</taxon>
        <taxon>Eupercaria</taxon>
        <taxon>Spariformes</taxon>
        <taxon>Sparidae</taxon>
        <taxon>Sparus</taxon>
    </lineage>
</organism>
<dbReference type="PANTHER" id="PTHR46481:SF9">
    <property type="entry name" value="ZINC FINGER BED DOMAIN-CONTAINING PROTEIN 1-LIKE"/>
    <property type="match status" value="1"/>
</dbReference>
<reference evidence="11" key="3">
    <citation type="submission" date="2025-09" db="UniProtKB">
        <authorList>
            <consortium name="Ensembl"/>
        </authorList>
    </citation>
    <scope>IDENTIFICATION</scope>
</reference>
<evidence type="ECO:0000256" key="2">
    <source>
        <dbReference type="ARBA" id="ARBA00022723"/>
    </source>
</evidence>
<keyword evidence="6" id="KW-0238">DNA-binding</keyword>
<dbReference type="PANTHER" id="PTHR46481">
    <property type="entry name" value="ZINC FINGER BED DOMAIN-CONTAINING PROTEIN 4"/>
    <property type="match status" value="1"/>
</dbReference>
<dbReference type="SUPFAM" id="SSF57667">
    <property type="entry name" value="beta-beta-alpha zinc fingers"/>
    <property type="match status" value="1"/>
</dbReference>
<accession>A0A671UB78</accession>
<keyword evidence="3 9" id="KW-0863">Zinc-finger</keyword>
<evidence type="ECO:0000256" key="9">
    <source>
        <dbReference type="PROSITE-ProRule" id="PRU00027"/>
    </source>
</evidence>
<dbReference type="GO" id="GO:0003677">
    <property type="term" value="F:DNA binding"/>
    <property type="evidence" value="ECO:0007669"/>
    <property type="project" value="UniProtKB-KW"/>
</dbReference>
<dbReference type="InterPro" id="IPR036236">
    <property type="entry name" value="Znf_C2H2_sf"/>
</dbReference>
<protein>
    <recommendedName>
        <fullName evidence="10">BED-type domain-containing protein</fullName>
    </recommendedName>
</protein>
<evidence type="ECO:0000259" key="10">
    <source>
        <dbReference type="PROSITE" id="PS50808"/>
    </source>
</evidence>
<dbReference type="InterPro" id="IPR052035">
    <property type="entry name" value="ZnF_BED_domain_contain"/>
</dbReference>
<dbReference type="InterPro" id="IPR012337">
    <property type="entry name" value="RNaseH-like_sf"/>
</dbReference>
<dbReference type="GO" id="GO:0008270">
    <property type="term" value="F:zinc ion binding"/>
    <property type="evidence" value="ECO:0007669"/>
    <property type="project" value="UniProtKB-KW"/>
</dbReference>
<dbReference type="Pfam" id="PF05699">
    <property type="entry name" value="Dimer_Tnp_hAT"/>
    <property type="match status" value="1"/>
</dbReference>
<keyword evidence="8" id="KW-0539">Nucleus</keyword>
<dbReference type="InParanoid" id="A0A671UB78"/>
<evidence type="ECO:0000256" key="4">
    <source>
        <dbReference type="ARBA" id="ARBA00022833"/>
    </source>
</evidence>
<evidence type="ECO:0000256" key="7">
    <source>
        <dbReference type="ARBA" id="ARBA00023163"/>
    </source>
</evidence>
<comment type="subcellular location">
    <subcellularLocation>
        <location evidence="1">Nucleus</location>
    </subcellularLocation>
</comment>
<evidence type="ECO:0000313" key="11">
    <source>
        <dbReference type="Ensembl" id="ENSSAUP00010011561.1"/>
    </source>
</evidence>
<feature type="domain" description="BED-type" evidence="10">
    <location>
        <begin position="19"/>
        <end position="76"/>
    </location>
</feature>
<dbReference type="InterPro" id="IPR008906">
    <property type="entry name" value="HATC_C_dom"/>
</dbReference>
<dbReference type="PROSITE" id="PS50808">
    <property type="entry name" value="ZF_BED"/>
    <property type="match status" value="1"/>
</dbReference>
<name>A0A671UB78_SPAAU</name>
<evidence type="ECO:0000256" key="3">
    <source>
        <dbReference type="ARBA" id="ARBA00022771"/>
    </source>
</evidence>
<dbReference type="SUPFAM" id="SSF140996">
    <property type="entry name" value="Hermes dimerisation domain"/>
    <property type="match status" value="1"/>
</dbReference>
<dbReference type="GeneTree" id="ENSGT00940000158431"/>
<evidence type="ECO:0000313" key="12">
    <source>
        <dbReference type="Proteomes" id="UP000472265"/>
    </source>
</evidence>
<dbReference type="SMART" id="SM00614">
    <property type="entry name" value="ZnF_BED"/>
    <property type="match status" value="1"/>
</dbReference>
<evidence type="ECO:0000256" key="5">
    <source>
        <dbReference type="ARBA" id="ARBA00023015"/>
    </source>
</evidence>
<keyword evidence="2" id="KW-0479">Metal-binding</keyword>
<dbReference type="Ensembl" id="ENSSAUT00010012304.1">
    <property type="protein sequence ID" value="ENSSAUP00010011561.1"/>
    <property type="gene ID" value="ENSSAUG00010005563.1"/>
</dbReference>
<evidence type="ECO:0000256" key="6">
    <source>
        <dbReference type="ARBA" id="ARBA00023125"/>
    </source>
</evidence>
<proteinExistence type="predicted"/>
<reference evidence="11" key="2">
    <citation type="submission" date="2025-08" db="UniProtKB">
        <authorList>
            <consortium name="Ensembl"/>
        </authorList>
    </citation>
    <scope>IDENTIFICATION</scope>
</reference>
<dbReference type="Proteomes" id="UP000472265">
    <property type="component" value="Chromosome 3"/>
</dbReference>
<dbReference type="GO" id="GO:0005634">
    <property type="term" value="C:nucleus"/>
    <property type="evidence" value="ECO:0007669"/>
    <property type="project" value="UniProtKB-SubCell"/>
</dbReference>